<reference evidence="2 3" key="1">
    <citation type="submission" date="2018-06" db="EMBL/GenBank/DDBJ databases">
        <authorList>
            <consortium name="Pathogen Informatics"/>
            <person name="Doyle S."/>
        </authorList>
    </citation>
    <scope>NUCLEOTIDE SEQUENCE [LARGE SCALE GENOMIC DNA]</scope>
    <source>
        <strain evidence="2 3">NCTC12120</strain>
    </source>
</reference>
<dbReference type="Proteomes" id="UP000251197">
    <property type="component" value="Unassembled WGS sequence"/>
</dbReference>
<name>A0A2X3IWY6_9ENTR</name>
<sequence length="60" mass="6913">MRLCRGKAWCIQGPLWVFSFSGVAMRFYLIFLLAAFSIMGLCVVLMLIISRIYETYLPVC</sequence>
<protein>
    <submittedName>
        <fullName evidence="2">Uncharacterized protein</fullName>
    </submittedName>
</protein>
<gene>
    <name evidence="2" type="ORF">NCTC12120_04176</name>
</gene>
<accession>A0A2X3IWY6</accession>
<keyword evidence="1" id="KW-0812">Transmembrane</keyword>
<evidence type="ECO:0000256" key="1">
    <source>
        <dbReference type="SAM" id="Phobius"/>
    </source>
</evidence>
<keyword evidence="1" id="KW-0472">Membrane</keyword>
<dbReference type="AlphaFoldDB" id="A0A2X3IWY6"/>
<feature type="transmembrane region" description="Helical" evidence="1">
    <location>
        <begin position="27"/>
        <end position="49"/>
    </location>
</feature>
<organism evidence="2 3">
    <name type="scientific">Cedecea neteri</name>
    <dbReference type="NCBI Taxonomy" id="158822"/>
    <lineage>
        <taxon>Bacteria</taxon>
        <taxon>Pseudomonadati</taxon>
        <taxon>Pseudomonadota</taxon>
        <taxon>Gammaproteobacteria</taxon>
        <taxon>Enterobacterales</taxon>
        <taxon>Enterobacteriaceae</taxon>
        <taxon>Cedecea</taxon>
    </lineage>
</organism>
<dbReference type="EMBL" id="UAVU01000006">
    <property type="protein sequence ID" value="SQC91027.1"/>
    <property type="molecule type" value="Genomic_DNA"/>
</dbReference>
<evidence type="ECO:0000313" key="3">
    <source>
        <dbReference type="Proteomes" id="UP000251197"/>
    </source>
</evidence>
<keyword evidence="1" id="KW-1133">Transmembrane helix</keyword>
<evidence type="ECO:0000313" key="2">
    <source>
        <dbReference type="EMBL" id="SQC91027.1"/>
    </source>
</evidence>
<proteinExistence type="predicted"/>